<dbReference type="AlphaFoldDB" id="A0A8B5YH97"/>
<sequence>MLFKYKRKISQKFDQLVNKMSQKEEKHHFLRNDNQANYPAKKVKEVFTKEKPYFG</sequence>
<accession>A0A8B5YH97</accession>
<gene>
    <name evidence="1" type="ORF">CHCC16736_2571</name>
</gene>
<protein>
    <submittedName>
        <fullName evidence="1">Uncharacterized protein</fullName>
    </submittedName>
</protein>
<comment type="caution">
    <text evidence="1">The sequence shown here is derived from an EMBL/GenBank/DDBJ whole genome shotgun (WGS) entry which is preliminary data.</text>
</comment>
<name>A0A8B5YH97_BACLI</name>
<proteinExistence type="predicted"/>
<dbReference type="EMBL" id="NILC01000009">
    <property type="protein sequence ID" value="TWL32183.1"/>
    <property type="molecule type" value="Genomic_DNA"/>
</dbReference>
<reference evidence="1 2" key="1">
    <citation type="submission" date="2019-06" db="EMBL/GenBank/DDBJ databases">
        <title>Genome sequence analysis of &gt;100 Bacillus licheniformis strains suggests intrinsic resistance to this species.</title>
        <authorList>
            <person name="Wels M."/>
            <person name="Siezen R.J."/>
            <person name="Johansen E."/>
            <person name="Stuer-Lauridsen B."/>
            <person name="Bjerre K."/>
            <person name="Nielsen B.K.K."/>
        </authorList>
    </citation>
    <scope>NUCLEOTIDE SEQUENCE [LARGE SCALE GENOMIC DNA]</scope>
    <source>
        <strain evidence="1 2">BAC-16736</strain>
    </source>
</reference>
<evidence type="ECO:0000313" key="1">
    <source>
        <dbReference type="EMBL" id="TWL32183.1"/>
    </source>
</evidence>
<dbReference type="Proteomes" id="UP000435910">
    <property type="component" value="Unassembled WGS sequence"/>
</dbReference>
<organism evidence="1 2">
    <name type="scientific">Bacillus licheniformis</name>
    <dbReference type="NCBI Taxonomy" id="1402"/>
    <lineage>
        <taxon>Bacteria</taxon>
        <taxon>Bacillati</taxon>
        <taxon>Bacillota</taxon>
        <taxon>Bacilli</taxon>
        <taxon>Bacillales</taxon>
        <taxon>Bacillaceae</taxon>
        <taxon>Bacillus</taxon>
    </lineage>
</organism>
<evidence type="ECO:0000313" key="2">
    <source>
        <dbReference type="Proteomes" id="UP000435910"/>
    </source>
</evidence>